<evidence type="ECO:0000313" key="1">
    <source>
        <dbReference type="EMBL" id="CAB4543297.1"/>
    </source>
</evidence>
<reference evidence="1" key="1">
    <citation type="submission" date="2020-05" db="EMBL/GenBank/DDBJ databases">
        <authorList>
            <person name="Chiriac C."/>
            <person name="Salcher M."/>
            <person name="Ghai R."/>
            <person name="Kavagutti S V."/>
        </authorList>
    </citation>
    <scope>NUCLEOTIDE SEQUENCE</scope>
</reference>
<dbReference type="Gene3D" id="3.40.50.1820">
    <property type="entry name" value="alpha/beta hydrolase"/>
    <property type="match status" value="1"/>
</dbReference>
<gene>
    <name evidence="1" type="ORF">UFOPK1493_00458</name>
</gene>
<proteinExistence type="predicted"/>
<accession>A0A6J6BX55</accession>
<protein>
    <submittedName>
        <fullName evidence="1">Unannotated protein</fullName>
    </submittedName>
</protein>
<sequence length="80" mass="8762">MLERGDTTTEPIEDVLTGIDAVVARGGADRVGVLGHGAGAVLALQLHARHRDRFRIRLPDNQRDLLAVVTVFADRHLVDR</sequence>
<dbReference type="AlphaFoldDB" id="A0A6J6BX55"/>
<dbReference type="EMBL" id="CAEZSR010000009">
    <property type="protein sequence ID" value="CAB4543297.1"/>
    <property type="molecule type" value="Genomic_DNA"/>
</dbReference>
<dbReference type="SUPFAM" id="SSF53474">
    <property type="entry name" value="alpha/beta-Hydrolases"/>
    <property type="match status" value="1"/>
</dbReference>
<name>A0A6J6BX55_9ZZZZ</name>
<organism evidence="1">
    <name type="scientific">freshwater metagenome</name>
    <dbReference type="NCBI Taxonomy" id="449393"/>
    <lineage>
        <taxon>unclassified sequences</taxon>
        <taxon>metagenomes</taxon>
        <taxon>ecological metagenomes</taxon>
    </lineage>
</organism>
<dbReference type="InterPro" id="IPR029058">
    <property type="entry name" value="AB_hydrolase_fold"/>
</dbReference>